<organism evidence="2 3">
    <name type="scientific">Aegilops tauschii subsp. strangulata</name>
    <name type="common">Goatgrass</name>
    <dbReference type="NCBI Taxonomy" id="200361"/>
    <lineage>
        <taxon>Eukaryota</taxon>
        <taxon>Viridiplantae</taxon>
        <taxon>Streptophyta</taxon>
        <taxon>Embryophyta</taxon>
        <taxon>Tracheophyta</taxon>
        <taxon>Spermatophyta</taxon>
        <taxon>Magnoliopsida</taxon>
        <taxon>Liliopsida</taxon>
        <taxon>Poales</taxon>
        <taxon>Poaceae</taxon>
        <taxon>BOP clade</taxon>
        <taxon>Pooideae</taxon>
        <taxon>Triticodae</taxon>
        <taxon>Triticeae</taxon>
        <taxon>Triticinae</taxon>
        <taxon>Aegilops</taxon>
    </lineage>
</organism>
<evidence type="ECO:0000313" key="2">
    <source>
        <dbReference type="EnsemblPlants" id="AET5Gv20668700.1"/>
    </source>
</evidence>
<reference evidence="2" key="4">
    <citation type="submission" date="2019-03" db="UniProtKB">
        <authorList>
            <consortium name="EnsemblPlants"/>
        </authorList>
    </citation>
    <scope>IDENTIFICATION</scope>
</reference>
<accession>A0A453L8G0</accession>
<dbReference type="AlphaFoldDB" id="A0A453L8G0"/>
<dbReference type="Gramene" id="AET5Gv20668700.1">
    <property type="protein sequence ID" value="AET5Gv20668700.1"/>
    <property type="gene ID" value="AET5Gv20668700"/>
</dbReference>
<dbReference type="EnsemblPlants" id="AET5Gv20668700.1">
    <property type="protein sequence ID" value="AET5Gv20668700.1"/>
    <property type="gene ID" value="AET5Gv20668700"/>
</dbReference>
<reference evidence="3" key="2">
    <citation type="journal article" date="2017" name="Nat. Plants">
        <title>The Aegilops tauschii genome reveals multiple impacts of transposons.</title>
        <authorList>
            <person name="Zhao G."/>
            <person name="Zou C."/>
            <person name="Li K."/>
            <person name="Wang K."/>
            <person name="Li T."/>
            <person name="Gao L."/>
            <person name="Zhang X."/>
            <person name="Wang H."/>
            <person name="Yang Z."/>
            <person name="Liu X."/>
            <person name="Jiang W."/>
            <person name="Mao L."/>
            <person name="Kong X."/>
            <person name="Jiao Y."/>
            <person name="Jia J."/>
        </authorList>
    </citation>
    <scope>NUCLEOTIDE SEQUENCE [LARGE SCALE GENOMIC DNA]</scope>
    <source>
        <strain evidence="3">cv. AL8/78</strain>
    </source>
</reference>
<name>A0A453L8G0_AEGTS</name>
<keyword evidence="3" id="KW-1185">Reference proteome</keyword>
<feature type="region of interest" description="Disordered" evidence="1">
    <location>
        <begin position="24"/>
        <end position="95"/>
    </location>
</feature>
<sequence>RLHEHSFIFIHSASTIILSRERRWQADPSRPVPNPPLFHRRPRSFSLSASAATKASANQTHPTTQRTPRPRTPAQTPLFRLVPPPSSDDSRPRAP</sequence>
<evidence type="ECO:0000256" key="1">
    <source>
        <dbReference type="SAM" id="MobiDB-lite"/>
    </source>
</evidence>
<reference evidence="3" key="1">
    <citation type="journal article" date="2014" name="Science">
        <title>Ancient hybridizations among the ancestral genomes of bread wheat.</title>
        <authorList>
            <consortium name="International Wheat Genome Sequencing Consortium,"/>
            <person name="Marcussen T."/>
            <person name="Sandve S.R."/>
            <person name="Heier L."/>
            <person name="Spannagl M."/>
            <person name="Pfeifer M."/>
            <person name="Jakobsen K.S."/>
            <person name="Wulff B.B."/>
            <person name="Steuernagel B."/>
            <person name="Mayer K.F."/>
            <person name="Olsen O.A."/>
        </authorList>
    </citation>
    <scope>NUCLEOTIDE SEQUENCE [LARGE SCALE GENOMIC DNA]</scope>
    <source>
        <strain evidence="3">cv. AL8/78</strain>
    </source>
</reference>
<proteinExistence type="predicted"/>
<protein>
    <submittedName>
        <fullName evidence="2">Uncharacterized protein</fullName>
    </submittedName>
</protein>
<reference evidence="2" key="5">
    <citation type="journal article" date="2021" name="G3 (Bethesda)">
        <title>Aegilops tauschii genome assembly Aet v5.0 features greater sequence contiguity and improved annotation.</title>
        <authorList>
            <person name="Wang L."/>
            <person name="Zhu T."/>
            <person name="Rodriguez J.C."/>
            <person name="Deal K.R."/>
            <person name="Dubcovsky J."/>
            <person name="McGuire P.E."/>
            <person name="Lux T."/>
            <person name="Spannagl M."/>
            <person name="Mayer K.F.X."/>
            <person name="Baldrich P."/>
            <person name="Meyers B.C."/>
            <person name="Huo N."/>
            <person name="Gu Y.Q."/>
            <person name="Zhou H."/>
            <person name="Devos K.M."/>
            <person name="Bennetzen J.L."/>
            <person name="Unver T."/>
            <person name="Budak H."/>
            <person name="Gulick P.J."/>
            <person name="Galiba G."/>
            <person name="Kalapos B."/>
            <person name="Nelson D.R."/>
            <person name="Li P."/>
            <person name="You F.M."/>
            <person name="Luo M.C."/>
            <person name="Dvorak J."/>
        </authorList>
    </citation>
    <scope>NUCLEOTIDE SEQUENCE [LARGE SCALE GENOMIC DNA]</scope>
    <source>
        <strain evidence="2">cv. AL8/78</strain>
    </source>
</reference>
<evidence type="ECO:0000313" key="3">
    <source>
        <dbReference type="Proteomes" id="UP000015105"/>
    </source>
</evidence>
<reference evidence="2" key="3">
    <citation type="journal article" date="2017" name="Nature">
        <title>Genome sequence of the progenitor of the wheat D genome Aegilops tauschii.</title>
        <authorList>
            <person name="Luo M.C."/>
            <person name="Gu Y.Q."/>
            <person name="Puiu D."/>
            <person name="Wang H."/>
            <person name="Twardziok S.O."/>
            <person name="Deal K.R."/>
            <person name="Huo N."/>
            <person name="Zhu T."/>
            <person name="Wang L."/>
            <person name="Wang Y."/>
            <person name="McGuire P.E."/>
            <person name="Liu S."/>
            <person name="Long H."/>
            <person name="Ramasamy R.K."/>
            <person name="Rodriguez J.C."/>
            <person name="Van S.L."/>
            <person name="Yuan L."/>
            <person name="Wang Z."/>
            <person name="Xia Z."/>
            <person name="Xiao L."/>
            <person name="Anderson O.D."/>
            <person name="Ouyang S."/>
            <person name="Liang Y."/>
            <person name="Zimin A.V."/>
            <person name="Pertea G."/>
            <person name="Qi P."/>
            <person name="Bennetzen J.L."/>
            <person name="Dai X."/>
            <person name="Dawson M.W."/>
            <person name="Muller H.G."/>
            <person name="Kugler K."/>
            <person name="Rivarola-Duarte L."/>
            <person name="Spannagl M."/>
            <person name="Mayer K.F.X."/>
            <person name="Lu F.H."/>
            <person name="Bevan M.W."/>
            <person name="Leroy P."/>
            <person name="Li P."/>
            <person name="You F.M."/>
            <person name="Sun Q."/>
            <person name="Liu Z."/>
            <person name="Lyons E."/>
            <person name="Wicker T."/>
            <person name="Salzberg S.L."/>
            <person name="Devos K.M."/>
            <person name="Dvorak J."/>
        </authorList>
    </citation>
    <scope>NUCLEOTIDE SEQUENCE [LARGE SCALE GENOMIC DNA]</scope>
    <source>
        <strain evidence="2">cv. AL8/78</strain>
    </source>
</reference>
<feature type="compositionally biased region" description="Low complexity" evidence="1">
    <location>
        <begin position="44"/>
        <end position="77"/>
    </location>
</feature>
<dbReference type="Proteomes" id="UP000015105">
    <property type="component" value="Chromosome 5D"/>
</dbReference>